<protein>
    <submittedName>
        <fullName evidence="1">Cut9-interacting protein scn1</fullName>
    </submittedName>
</protein>
<evidence type="ECO:0000313" key="2">
    <source>
        <dbReference type="Proteomes" id="UP001213623"/>
    </source>
</evidence>
<proteinExistence type="predicted"/>
<gene>
    <name evidence="1" type="primary">scn1</name>
    <name evidence="1" type="ORF">MNAN1_002563</name>
</gene>
<dbReference type="Proteomes" id="UP001213623">
    <property type="component" value="Chromosome 4"/>
</dbReference>
<name>A0AAF0J342_9BASI</name>
<dbReference type="EMBL" id="CP119895">
    <property type="protein sequence ID" value="WFD27564.1"/>
    <property type="molecule type" value="Genomic_DNA"/>
</dbReference>
<dbReference type="PANTHER" id="PTHR47345:SF1">
    <property type="entry name" value="CUT9-INTERACTING PROTEIN SCN1"/>
    <property type="match status" value="1"/>
</dbReference>
<keyword evidence="2" id="KW-1185">Reference proteome</keyword>
<reference evidence="1" key="1">
    <citation type="submission" date="2023-03" db="EMBL/GenBank/DDBJ databases">
        <title>Mating type loci evolution in Malassezia.</title>
        <authorList>
            <person name="Coelho M.A."/>
        </authorList>
    </citation>
    <scope>NUCLEOTIDE SEQUENCE</scope>
    <source>
        <strain evidence="1">CBS 9557</strain>
    </source>
</reference>
<dbReference type="AlphaFoldDB" id="A0AAF0J342"/>
<dbReference type="GO" id="GO:0016788">
    <property type="term" value="F:hydrolase activity, acting on ester bonds"/>
    <property type="evidence" value="ECO:0007669"/>
    <property type="project" value="InterPro"/>
</dbReference>
<organism evidence="1 2">
    <name type="scientific">Malassezia nana</name>
    <dbReference type="NCBI Taxonomy" id="180528"/>
    <lineage>
        <taxon>Eukaryota</taxon>
        <taxon>Fungi</taxon>
        <taxon>Dikarya</taxon>
        <taxon>Basidiomycota</taxon>
        <taxon>Ustilaginomycotina</taxon>
        <taxon>Malasseziomycetes</taxon>
        <taxon>Malasseziales</taxon>
        <taxon>Malasseziaceae</taxon>
        <taxon>Malassezia</taxon>
    </lineage>
</organism>
<sequence>MPRPIDAHCHPTEEVRAGRDEDEWVQAAGDVPLDKMCLMSTDTWDQRLVARAASAWPDKVVPAFGFHPWFVHTLSLVHPAPPADEHYMALLGPHAAELLPALPAPQSLEDAMAQLEAYLVAHPNALVGEVGLDRSFRIPISHTSPRRLSRCQTPLDHQLAVLRAQVSLACRYKRSVSMHSVRAAGATTTFLDNAATEIAGFSCIGVLLHSCTLSAQSLAQVQQSHTNVFASFSTAIQTQHTGELMRVCDPTRVLCESDYHAWDELAPRTTAAMEVYAATRETEARCDLEEQLLSNFQRYYRYAETVA</sequence>
<dbReference type="Pfam" id="PF01026">
    <property type="entry name" value="TatD_DNase"/>
    <property type="match status" value="1"/>
</dbReference>
<dbReference type="InterPro" id="IPR001130">
    <property type="entry name" value="TatD-like"/>
</dbReference>
<dbReference type="SUPFAM" id="SSF51556">
    <property type="entry name" value="Metallo-dependent hydrolases"/>
    <property type="match status" value="1"/>
</dbReference>
<dbReference type="InterPro" id="IPR053044">
    <property type="entry name" value="Metallo-hydrolase/TatD-type"/>
</dbReference>
<accession>A0AAF0J342</accession>
<evidence type="ECO:0000313" key="1">
    <source>
        <dbReference type="EMBL" id="WFD27564.1"/>
    </source>
</evidence>
<dbReference type="InterPro" id="IPR032466">
    <property type="entry name" value="Metal_Hydrolase"/>
</dbReference>
<dbReference type="PANTHER" id="PTHR47345">
    <property type="entry name" value="CUT9-INTERACTING PROTEIN SCN1"/>
    <property type="match status" value="1"/>
</dbReference>
<dbReference type="Gene3D" id="3.20.20.140">
    <property type="entry name" value="Metal-dependent hydrolases"/>
    <property type="match status" value="1"/>
</dbReference>